<accession>A0A167GC84</accession>
<keyword evidence="5" id="KW-1185">Reference proteome</keyword>
<evidence type="ECO:0000259" key="3">
    <source>
        <dbReference type="Pfam" id="PF07007"/>
    </source>
</evidence>
<protein>
    <recommendedName>
        <fullName evidence="3">Lysozyme inhibitor LprI-like N-terminal domain-containing protein</fullName>
    </recommendedName>
</protein>
<reference evidence="4 5" key="1">
    <citation type="submission" date="2016-02" db="EMBL/GenBank/DDBJ databases">
        <title>Paenibacillus sp. LPB0068, isolated from Crassostrea gigas.</title>
        <authorList>
            <person name="Shin S.-K."/>
            <person name="Yi H."/>
        </authorList>
    </citation>
    <scope>NUCLEOTIDE SEQUENCE [LARGE SCALE GENOMIC DNA]</scope>
    <source>
        <strain evidence="4 5">LPB0068</strain>
    </source>
</reference>
<feature type="domain" description="Lysozyme inhibitor LprI-like N-terminal" evidence="3">
    <location>
        <begin position="99"/>
        <end position="187"/>
    </location>
</feature>
<proteinExistence type="predicted"/>
<dbReference type="Pfam" id="PF07007">
    <property type="entry name" value="LprI"/>
    <property type="match status" value="1"/>
</dbReference>
<dbReference type="PANTHER" id="PTHR39176">
    <property type="entry name" value="PERIPLASMIC PROTEIN-RELATED"/>
    <property type="match status" value="1"/>
</dbReference>
<dbReference type="KEGG" id="pcx:LPB68_10840"/>
<dbReference type="Proteomes" id="UP000077134">
    <property type="component" value="Unassembled WGS sequence"/>
</dbReference>
<dbReference type="AlphaFoldDB" id="A0A167GC84"/>
<gene>
    <name evidence="4" type="ORF">PNBC_01835</name>
</gene>
<dbReference type="PANTHER" id="PTHR39176:SF1">
    <property type="entry name" value="PERIPLASMIC PROTEIN"/>
    <property type="match status" value="1"/>
</dbReference>
<feature type="coiled-coil region" evidence="1">
    <location>
        <begin position="44"/>
        <end position="97"/>
    </location>
</feature>
<dbReference type="RefSeq" id="WP_068654677.1">
    <property type="nucleotide sequence ID" value="NZ_CP017770.1"/>
</dbReference>
<dbReference type="EMBL" id="LSFN01000004">
    <property type="protein sequence ID" value="OAB77435.1"/>
    <property type="molecule type" value="Genomic_DNA"/>
</dbReference>
<dbReference type="STRING" id="1763538.LPB68_10840"/>
<sequence length="193" mass="22330">MKKWLTATLLTCIFLSGCSNVSNEGMNTKQPENTEQEIKVPEEVEQQEEVKEEVKQEEVKQEEAPIIEEETTAVETKDEYIQKLNEIEEGLADLQDLYNEGTTVSMTAAADETYKRWDAALNEIYNDLKQQLSTSEMAKLKQEQLDWITSRDETAKEESLEYEGGTMESLQYILTLSRVTKERCYELVDLYMK</sequence>
<organism evidence="4 5">
    <name type="scientific">Paenibacillus crassostreae</name>
    <dbReference type="NCBI Taxonomy" id="1763538"/>
    <lineage>
        <taxon>Bacteria</taxon>
        <taxon>Bacillati</taxon>
        <taxon>Bacillota</taxon>
        <taxon>Bacilli</taxon>
        <taxon>Bacillales</taxon>
        <taxon>Paenibacillaceae</taxon>
        <taxon>Paenibacillus</taxon>
    </lineage>
</organism>
<name>A0A167GC84_9BACL</name>
<dbReference type="InterPro" id="IPR009739">
    <property type="entry name" value="LprI-like_N"/>
</dbReference>
<dbReference type="PROSITE" id="PS51257">
    <property type="entry name" value="PROKAR_LIPOPROTEIN"/>
    <property type="match status" value="1"/>
</dbReference>
<evidence type="ECO:0000256" key="2">
    <source>
        <dbReference type="SAM" id="SignalP"/>
    </source>
</evidence>
<evidence type="ECO:0000313" key="4">
    <source>
        <dbReference type="EMBL" id="OAB77435.1"/>
    </source>
</evidence>
<dbReference type="Gene3D" id="1.20.1270.180">
    <property type="match status" value="1"/>
</dbReference>
<evidence type="ECO:0000256" key="1">
    <source>
        <dbReference type="SAM" id="Coils"/>
    </source>
</evidence>
<comment type="caution">
    <text evidence="4">The sequence shown here is derived from an EMBL/GenBank/DDBJ whole genome shotgun (WGS) entry which is preliminary data.</text>
</comment>
<dbReference type="OrthoDB" id="2438161at2"/>
<keyword evidence="2" id="KW-0732">Signal</keyword>
<evidence type="ECO:0000313" key="5">
    <source>
        <dbReference type="Proteomes" id="UP000077134"/>
    </source>
</evidence>
<feature type="signal peptide" evidence="2">
    <location>
        <begin position="1"/>
        <end position="21"/>
    </location>
</feature>
<feature type="chain" id="PRO_5038926619" description="Lysozyme inhibitor LprI-like N-terminal domain-containing protein" evidence="2">
    <location>
        <begin position="22"/>
        <end position="193"/>
    </location>
</feature>
<keyword evidence="1" id="KW-0175">Coiled coil</keyword>